<keyword evidence="1" id="KW-0732">Signal</keyword>
<proteinExistence type="predicted"/>
<dbReference type="InterPro" id="IPR028081">
    <property type="entry name" value="Leu-bd"/>
</dbReference>
<evidence type="ECO:0000259" key="2">
    <source>
        <dbReference type="Pfam" id="PF13458"/>
    </source>
</evidence>
<dbReference type="EMBL" id="FOKW01000001">
    <property type="protein sequence ID" value="SFB71980.1"/>
    <property type="molecule type" value="Genomic_DNA"/>
</dbReference>
<dbReference type="SUPFAM" id="SSF53822">
    <property type="entry name" value="Periplasmic binding protein-like I"/>
    <property type="match status" value="1"/>
</dbReference>
<dbReference type="InterPro" id="IPR028082">
    <property type="entry name" value="Peripla_BP_I"/>
</dbReference>
<feature type="domain" description="Leucine-binding protein" evidence="2">
    <location>
        <begin position="19"/>
        <end position="146"/>
    </location>
</feature>
<evidence type="ECO:0000313" key="4">
    <source>
        <dbReference type="Proteomes" id="UP000199161"/>
    </source>
</evidence>
<dbReference type="Proteomes" id="UP000199161">
    <property type="component" value="Unassembled WGS sequence"/>
</dbReference>
<organism evidence="3 4">
    <name type="scientific">Natronobacterium haloterrestre</name>
    <name type="common">Halobiforma haloterrestris</name>
    <dbReference type="NCBI Taxonomy" id="148448"/>
    <lineage>
        <taxon>Archaea</taxon>
        <taxon>Methanobacteriati</taxon>
        <taxon>Methanobacteriota</taxon>
        <taxon>Stenosarchaea group</taxon>
        <taxon>Halobacteria</taxon>
        <taxon>Halobacteriales</taxon>
        <taxon>Natrialbaceae</taxon>
        <taxon>Natronobacterium</taxon>
    </lineage>
</organism>
<protein>
    <submittedName>
        <fullName evidence="3">Branched-chain amino acid transport system substrate-binding protein</fullName>
    </submittedName>
</protein>
<reference evidence="4" key="1">
    <citation type="submission" date="2016-10" db="EMBL/GenBank/DDBJ databases">
        <authorList>
            <person name="Varghese N."/>
            <person name="Submissions S."/>
        </authorList>
    </citation>
    <scope>NUCLEOTIDE SEQUENCE [LARGE SCALE GENOMIC DNA]</scope>
    <source>
        <strain evidence="4">DSM 13078</strain>
    </source>
</reference>
<evidence type="ECO:0000256" key="1">
    <source>
        <dbReference type="ARBA" id="ARBA00022729"/>
    </source>
</evidence>
<dbReference type="Pfam" id="PF13458">
    <property type="entry name" value="Peripla_BP_6"/>
    <property type="match status" value="1"/>
</dbReference>
<keyword evidence="4" id="KW-1185">Reference proteome</keyword>
<name>A0A1I1DGU7_NATHA</name>
<evidence type="ECO:0000313" key="3">
    <source>
        <dbReference type="EMBL" id="SFB71980.1"/>
    </source>
</evidence>
<dbReference type="AlphaFoldDB" id="A0A1I1DGU7"/>
<sequence>MINVSTDGTVTTLYEEDFTDVTYSFRFQNHDVMEALAAVTQAVELLGEDGIDTYAGINPNYAFGQDEMEIFSLGIEQLTGAEEVYSGFPDLGTDDMSAHITEINSEEPDVVFSSCWGGDATLLLEQAQANDMLDNTEVLVGPVLYGSANDVS</sequence>
<dbReference type="Gene3D" id="3.40.50.2300">
    <property type="match status" value="2"/>
</dbReference>
<gene>
    <name evidence="3" type="ORF">SAMN05444422_101456</name>
</gene>
<accession>A0A1I1DGU7</accession>